<dbReference type="SMART" id="SM00732">
    <property type="entry name" value="YqgFc"/>
    <property type="match status" value="1"/>
</dbReference>
<dbReference type="PANTHER" id="PTHR33317:SF4">
    <property type="entry name" value="POLYNUCLEOTIDYL TRANSFERASE, RIBONUCLEASE H-LIKE SUPERFAMILY PROTEIN"/>
    <property type="match status" value="1"/>
</dbReference>
<evidence type="ECO:0000259" key="6">
    <source>
        <dbReference type="SMART" id="SM00732"/>
    </source>
</evidence>
<comment type="subcellular location">
    <subcellularLocation>
        <location evidence="5">Cytoplasm</location>
    </subcellularLocation>
</comment>
<dbReference type="RefSeq" id="WP_311331617.1">
    <property type="nucleotide sequence ID" value="NZ_JAVRHZ010000001.1"/>
</dbReference>
<evidence type="ECO:0000256" key="3">
    <source>
        <dbReference type="ARBA" id="ARBA00022722"/>
    </source>
</evidence>
<dbReference type="Pfam" id="PF03652">
    <property type="entry name" value="RuvX"/>
    <property type="match status" value="1"/>
</dbReference>
<dbReference type="Gene3D" id="3.30.420.140">
    <property type="entry name" value="YqgF/RNase H-like domain"/>
    <property type="match status" value="1"/>
</dbReference>
<evidence type="ECO:0000256" key="5">
    <source>
        <dbReference type="HAMAP-Rule" id="MF_00651"/>
    </source>
</evidence>
<keyword evidence="3 5" id="KW-0540">Nuclease</keyword>
<dbReference type="InterPro" id="IPR037027">
    <property type="entry name" value="YqgF/RNaseH-like_dom_sf"/>
</dbReference>
<comment type="function">
    <text evidence="5">Could be a nuclease involved in processing of the 5'-end of pre-16S rRNA.</text>
</comment>
<dbReference type="InterPro" id="IPR012337">
    <property type="entry name" value="RNaseH-like_sf"/>
</dbReference>
<comment type="caution">
    <text evidence="7">The sequence shown here is derived from an EMBL/GenBank/DDBJ whole genome shotgun (WGS) entry which is preliminary data.</text>
</comment>
<accession>A0ABU2YA95</accession>
<reference evidence="7 8" key="1">
    <citation type="submission" date="2023-09" db="EMBL/GenBank/DDBJ databases">
        <authorList>
            <person name="Rey-Velasco X."/>
        </authorList>
    </citation>
    <scope>NUCLEOTIDE SEQUENCE [LARGE SCALE GENOMIC DNA]</scope>
    <source>
        <strain evidence="7 8">W242</strain>
    </source>
</reference>
<keyword evidence="8" id="KW-1185">Reference proteome</keyword>
<dbReference type="Proteomes" id="UP001254488">
    <property type="component" value="Unassembled WGS sequence"/>
</dbReference>
<evidence type="ECO:0000256" key="4">
    <source>
        <dbReference type="ARBA" id="ARBA00022801"/>
    </source>
</evidence>
<gene>
    <name evidence="7" type="primary">ruvX</name>
    <name evidence="7" type="ORF">RM538_01475</name>
</gene>
<evidence type="ECO:0000256" key="2">
    <source>
        <dbReference type="ARBA" id="ARBA00022517"/>
    </source>
</evidence>
<dbReference type="InterPro" id="IPR006641">
    <property type="entry name" value="YqgF/RNaseH-like_dom"/>
</dbReference>
<organism evidence="7 8">
    <name type="scientific">Patiriisocius hiemis</name>
    <dbReference type="NCBI Taxonomy" id="3075604"/>
    <lineage>
        <taxon>Bacteria</taxon>
        <taxon>Pseudomonadati</taxon>
        <taxon>Bacteroidota</taxon>
        <taxon>Flavobacteriia</taxon>
        <taxon>Flavobacteriales</taxon>
        <taxon>Flavobacteriaceae</taxon>
        <taxon>Patiriisocius</taxon>
    </lineage>
</organism>
<comment type="similarity">
    <text evidence="5">Belongs to the YqgF HJR family.</text>
</comment>
<keyword evidence="2 5" id="KW-0690">Ribosome biogenesis</keyword>
<dbReference type="EC" id="3.1.-.-" evidence="5"/>
<dbReference type="SUPFAM" id="SSF53098">
    <property type="entry name" value="Ribonuclease H-like"/>
    <property type="match status" value="1"/>
</dbReference>
<proteinExistence type="inferred from homology"/>
<protein>
    <recommendedName>
        <fullName evidence="5">Putative pre-16S rRNA nuclease</fullName>
        <ecNumber evidence="5">3.1.-.-</ecNumber>
    </recommendedName>
</protein>
<evidence type="ECO:0000313" key="7">
    <source>
        <dbReference type="EMBL" id="MDT0554657.1"/>
    </source>
</evidence>
<dbReference type="HAMAP" id="MF_00651">
    <property type="entry name" value="Nuclease_YqgF"/>
    <property type="match status" value="1"/>
</dbReference>
<dbReference type="PANTHER" id="PTHR33317">
    <property type="entry name" value="POLYNUCLEOTIDYL TRANSFERASE, RIBONUCLEASE H-LIKE SUPERFAMILY PROTEIN"/>
    <property type="match status" value="1"/>
</dbReference>
<evidence type="ECO:0000313" key="8">
    <source>
        <dbReference type="Proteomes" id="UP001254488"/>
    </source>
</evidence>
<dbReference type="InterPro" id="IPR005227">
    <property type="entry name" value="YqgF"/>
</dbReference>
<keyword evidence="4 5" id="KW-0378">Hydrolase</keyword>
<feature type="domain" description="YqgF/RNase H-like" evidence="6">
    <location>
        <begin position="2"/>
        <end position="100"/>
    </location>
</feature>
<sequence length="136" mass="15486">MGRIIAIDYGTKRTGIAVTDELQIIASGLTTVETPKLMSFLKDYFEKENIALVLVGEPLQKDGTPSDVEEEIQKFLKKIAKELPSYQVKRVDERYSSKRAFQTMIDSGLKKKQRRNKALVDEIAATIILQDYLYNL</sequence>
<name>A0ABU2YA95_9FLAO</name>
<dbReference type="NCBIfam" id="TIGR00250">
    <property type="entry name" value="RNAse_H_YqgF"/>
    <property type="match status" value="1"/>
</dbReference>
<dbReference type="EMBL" id="JAVRHZ010000001">
    <property type="protein sequence ID" value="MDT0554657.1"/>
    <property type="molecule type" value="Genomic_DNA"/>
</dbReference>
<evidence type="ECO:0000256" key="1">
    <source>
        <dbReference type="ARBA" id="ARBA00022490"/>
    </source>
</evidence>
<keyword evidence="1 5" id="KW-0963">Cytoplasm</keyword>
<dbReference type="CDD" id="cd16964">
    <property type="entry name" value="YqgF"/>
    <property type="match status" value="1"/>
</dbReference>